<dbReference type="PANTHER" id="PTHR43245">
    <property type="entry name" value="BIFUNCTIONAL POLYMYXIN RESISTANCE PROTEIN ARNA"/>
    <property type="match status" value="1"/>
</dbReference>
<feature type="domain" description="NAD-dependent epimerase/dehydratase" evidence="1">
    <location>
        <begin position="3"/>
        <end position="231"/>
    </location>
</feature>
<organism evidence="2 3">
    <name type="scientific">Roseisolibacter agri</name>
    <dbReference type="NCBI Taxonomy" id="2014610"/>
    <lineage>
        <taxon>Bacteria</taxon>
        <taxon>Pseudomonadati</taxon>
        <taxon>Gemmatimonadota</taxon>
        <taxon>Gemmatimonadia</taxon>
        <taxon>Gemmatimonadales</taxon>
        <taxon>Gemmatimonadaceae</taxon>
        <taxon>Roseisolibacter</taxon>
    </lineage>
</organism>
<proteinExistence type="predicted"/>
<evidence type="ECO:0000313" key="3">
    <source>
        <dbReference type="Proteomes" id="UP001161325"/>
    </source>
</evidence>
<reference evidence="2" key="1">
    <citation type="submission" date="2022-08" db="EMBL/GenBank/DDBJ databases">
        <title>Draft genome sequencing of Roseisolibacter agri AW1220.</title>
        <authorList>
            <person name="Tobiishi Y."/>
            <person name="Tonouchi A."/>
        </authorList>
    </citation>
    <scope>NUCLEOTIDE SEQUENCE</scope>
    <source>
        <strain evidence="2">AW1220</strain>
    </source>
</reference>
<evidence type="ECO:0000313" key="2">
    <source>
        <dbReference type="EMBL" id="GLC25643.1"/>
    </source>
</evidence>
<dbReference type="AlphaFoldDB" id="A0AA37QH18"/>
<dbReference type="InterPro" id="IPR001509">
    <property type="entry name" value="Epimerase_deHydtase"/>
</dbReference>
<dbReference type="InterPro" id="IPR050177">
    <property type="entry name" value="Lipid_A_modif_metabolic_enz"/>
</dbReference>
<dbReference type="RefSeq" id="WP_284350100.1">
    <property type="nucleotide sequence ID" value="NZ_BRXS01000003.1"/>
</dbReference>
<dbReference type="EMBL" id="BRXS01000003">
    <property type="protein sequence ID" value="GLC25643.1"/>
    <property type="molecule type" value="Genomic_DNA"/>
</dbReference>
<protein>
    <submittedName>
        <fullName evidence="2">NAD-dependent epimerase</fullName>
    </submittedName>
</protein>
<dbReference type="Proteomes" id="UP001161325">
    <property type="component" value="Unassembled WGS sequence"/>
</dbReference>
<dbReference type="InterPro" id="IPR036291">
    <property type="entry name" value="NAD(P)-bd_dom_sf"/>
</dbReference>
<dbReference type="PANTHER" id="PTHR43245:SF24">
    <property type="entry name" value="DEHYDROGENASE"/>
    <property type="match status" value="1"/>
</dbReference>
<accession>A0AA37QH18</accession>
<sequence>MRIAVTGASGFVGGRVARALAAAGHTVLPYGRRPAAALREPLPGYVAWDVTGGPIDAPAVHAVVHCAARVDDWGPESAFHAANVEGTRAVLATWPRAARVVYVSTSSVYSDGVRMVDVREDAPTGDCALSAYARTKAAGERLVLALGARGVVLRPHVVYGPGDTTLMPRVLAARWPRVRATTYAGRWQVRRVVPVPDGGRHRLSSTHVDNLVHAIERALAVQDAHGAFNVADAGAPRTARELLYRVLSDSGQPADVVSVPAAVAMRVAAAAEWTWRLAGARRGPPITRYAVAQLSEEHTLDTTRAREVLGYRPRWKAGEGPLRDPGEIRTWTRVRIGPVSGD</sequence>
<evidence type="ECO:0000259" key="1">
    <source>
        <dbReference type="Pfam" id="PF01370"/>
    </source>
</evidence>
<name>A0AA37QH18_9BACT</name>
<dbReference type="Pfam" id="PF01370">
    <property type="entry name" value="Epimerase"/>
    <property type="match status" value="1"/>
</dbReference>
<comment type="caution">
    <text evidence="2">The sequence shown here is derived from an EMBL/GenBank/DDBJ whole genome shotgun (WGS) entry which is preliminary data.</text>
</comment>
<dbReference type="SUPFAM" id="SSF51735">
    <property type="entry name" value="NAD(P)-binding Rossmann-fold domains"/>
    <property type="match status" value="1"/>
</dbReference>
<gene>
    <name evidence="2" type="ORF">rosag_21560</name>
</gene>
<dbReference type="Gene3D" id="3.40.50.720">
    <property type="entry name" value="NAD(P)-binding Rossmann-like Domain"/>
    <property type="match status" value="1"/>
</dbReference>
<keyword evidence="3" id="KW-1185">Reference proteome</keyword>